<reference evidence="2" key="1">
    <citation type="submission" date="2014-11" db="EMBL/GenBank/DDBJ databases">
        <authorList>
            <person name="Amaro Gonzalez C."/>
        </authorList>
    </citation>
    <scope>NUCLEOTIDE SEQUENCE</scope>
</reference>
<organism evidence="2">
    <name type="scientific">Anguilla anguilla</name>
    <name type="common">European freshwater eel</name>
    <name type="synonym">Muraena anguilla</name>
    <dbReference type="NCBI Taxonomy" id="7936"/>
    <lineage>
        <taxon>Eukaryota</taxon>
        <taxon>Metazoa</taxon>
        <taxon>Chordata</taxon>
        <taxon>Craniata</taxon>
        <taxon>Vertebrata</taxon>
        <taxon>Euteleostomi</taxon>
        <taxon>Actinopterygii</taxon>
        <taxon>Neopterygii</taxon>
        <taxon>Teleostei</taxon>
        <taxon>Anguilliformes</taxon>
        <taxon>Anguillidae</taxon>
        <taxon>Anguilla</taxon>
    </lineage>
</organism>
<dbReference type="AlphaFoldDB" id="A0A0E9QM62"/>
<dbReference type="EMBL" id="GBXM01091217">
    <property type="protein sequence ID" value="JAH17360.1"/>
    <property type="molecule type" value="Transcribed_RNA"/>
</dbReference>
<proteinExistence type="predicted"/>
<sequence>MNSAGSFAAGFWSRARSPTGAGS</sequence>
<protein>
    <submittedName>
        <fullName evidence="2">Uncharacterized protein</fullName>
    </submittedName>
</protein>
<accession>A0A0E9QM62</accession>
<feature type="region of interest" description="Disordered" evidence="1">
    <location>
        <begin position="1"/>
        <end position="23"/>
    </location>
</feature>
<evidence type="ECO:0000256" key="1">
    <source>
        <dbReference type="SAM" id="MobiDB-lite"/>
    </source>
</evidence>
<evidence type="ECO:0000313" key="2">
    <source>
        <dbReference type="EMBL" id="JAH17360.1"/>
    </source>
</evidence>
<name>A0A0E9QM62_ANGAN</name>
<reference evidence="2" key="2">
    <citation type="journal article" date="2015" name="Fish Shellfish Immunol.">
        <title>Early steps in the European eel (Anguilla anguilla)-Vibrio vulnificus interaction in the gills: Role of the RtxA13 toxin.</title>
        <authorList>
            <person name="Callol A."/>
            <person name="Pajuelo D."/>
            <person name="Ebbesson L."/>
            <person name="Teles M."/>
            <person name="MacKenzie S."/>
            <person name="Amaro C."/>
        </authorList>
    </citation>
    <scope>NUCLEOTIDE SEQUENCE</scope>
</reference>